<feature type="transmembrane region" description="Helical" evidence="1">
    <location>
        <begin position="126"/>
        <end position="145"/>
    </location>
</feature>
<evidence type="ECO:0000256" key="1">
    <source>
        <dbReference type="SAM" id="Phobius"/>
    </source>
</evidence>
<evidence type="ECO:0008006" key="4">
    <source>
        <dbReference type="Google" id="ProtNLM"/>
    </source>
</evidence>
<dbReference type="GO" id="GO:0016020">
    <property type="term" value="C:membrane"/>
    <property type="evidence" value="ECO:0007669"/>
    <property type="project" value="GOC"/>
</dbReference>
<dbReference type="PANTHER" id="PTHR28026">
    <property type="entry name" value="DUF962 DOMAIN PROTEIN (AFU_ORTHOLOGUE AFUA_8G05310)"/>
    <property type="match status" value="1"/>
</dbReference>
<sequence length="231" mass="24994">MGKWQQTTQTRYPIWPLAKGEIAKISLRADAKRDRIGFGKDAAEDRAQGGGAGAMSKLVHHLTLYAAYHRNPHNVATHMVGIPMIMLGVDILLSRPILPAEPLALTPAIAISTLAAIYYLRLDAMLGAIMTMLLVIGCWAGITIAQMPTGAWLAIGGALFVAGWALQLIGHGYEGRKPAFLDDIRGLLIGPLFIVAEILFAMGARRNIRQAIEKRLTKPSERGHHGGHLPS</sequence>
<keyword evidence="1" id="KW-1133">Transmembrane helix</keyword>
<dbReference type="eggNOG" id="COG4539">
    <property type="taxonomic scope" value="Bacteria"/>
</dbReference>
<comment type="caution">
    <text evidence="2">The sequence shown here is derived from an EMBL/GenBank/DDBJ whole genome shotgun (WGS) entry which is preliminary data.</text>
</comment>
<feature type="transmembrane region" description="Helical" evidence="1">
    <location>
        <begin position="184"/>
        <end position="204"/>
    </location>
</feature>
<dbReference type="Pfam" id="PF06127">
    <property type="entry name" value="Mpo1-like"/>
    <property type="match status" value="1"/>
</dbReference>
<dbReference type="AlphaFoldDB" id="T0HY17"/>
<protein>
    <recommendedName>
        <fullName evidence="4">Membrane protein YGL010W</fullName>
    </recommendedName>
</protein>
<name>T0HY17_9SPHN</name>
<reference evidence="2 3" key="1">
    <citation type="journal article" date="2013" name="Genome Announc.">
        <title>Draft Genome Sequence of a Hexachlorocyclohexane-Degrading Bacterium, Sphingobium baderi Strain LL03T.</title>
        <authorList>
            <person name="Kaur J."/>
            <person name="Verma H."/>
            <person name="Tripathi C."/>
            <person name="Khurana J.P."/>
            <person name="Lal R."/>
        </authorList>
    </citation>
    <scope>NUCLEOTIDE SEQUENCE [LARGE SCALE GENOMIC DNA]</scope>
    <source>
        <strain evidence="2 3">LL03</strain>
    </source>
</reference>
<evidence type="ECO:0000313" key="3">
    <source>
        <dbReference type="Proteomes" id="UP000015524"/>
    </source>
</evidence>
<feature type="transmembrane region" description="Helical" evidence="1">
    <location>
        <begin position="100"/>
        <end position="120"/>
    </location>
</feature>
<feature type="transmembrane region" description="Helical" evidence="1">
    <location>
        <begin position="75"/>
        <end position="93"/>
    </location>
</feature>
<proteinExistence type="predicted"/>
<dbReference type="Proteomes" id="UP000015524">
    <property type="component" value="Unassembled WGS sequence"/>
</dbReference>
<evidence type="ECO:0000313" key="2">
    <source>
        <dbReference type="EMBL" id="EQB02429.1"/>
    </source>
</evidence>
<accession>T0HY17</accession>
<gene>
    <name evidence="2" type="ORF">L485_07930</name>
</gene>
<dbReference type="EMBL" id="ATIB01000049">
    <property type="protein sequence ID" value="EQB02429.1"/>
    <property type="molecule type" value="Genomic_DNA"/>
</dbReference>
<dbReference type="InterPro" id="IPR009305">
    <property type="entry name" value="Mpo1-like"/>
</dbReference>
<keyword evidence="3" id="KW-1185">Reference proteome</keyword>
<dbReference type="PANTHER" id="PTHR28026:SF9">
    <property type="entry name" value="2-HYDROXY-PALMITIC ACID DIOXYGENASE MPO1"/>
    <property type="match status" value="1"/>
</dbReference>
<organism evidence="2 3">
    <name type="scientific">Sphingobium baderi LL03</name>
    <dbReference type="NCBI Taxonomy" id="1114964"/>
    <lineage>
        <taxon>Bacteria</taxon>
        <taxon>Pseudomonadati</taxon>
        <taxon>Pseudomonadota</taxon>
        <taxon>Alphaproteobacteria</taxon>
        <taxon>Sphingomonadales</taxon>
        <taxon>Sphingomonadaceae</taxon>
        <taxon>Sphingobium</taxon>
    </lineage>
</organism>
<keyword evidence="1" id="KW-0472">Membrane</keyword>
<keyword evidence="1" id="KW-0812">Transmembrane</keyword>
<dbReference type="GO" id="GO:0046521">
    <property type="term" value="P:sphingoid catabolic process"/>
    <property type="evidence" value="ECO:0007669"/>
    <property type="project" value="TreeGrafter"/>
</dbReference>
<dbReference type="PATRIC" id="fig|1114964.3.peg.1541"/>
<feature type="transmembrane region" description="Helical" evidence="1">
    <location>
        <begin position="152"/>
        <end position="172"/>
    </location>
</feature>